<gene>
    <name evidence="1" type="ORF">SAMN04487969_11942</name>
</gene>
<proteinExistence type="predicted"/>
<dbReference type="Proteomes" id="UP000183410">
    <property type="component" value="Unassembled WGS sequence"/>
</dbReference>
<evidence type="ECO:0000313" key="1">
    <source>
        <dbReference type="EMBL" id="SFF22745.1"/>
    </source>
</evidence>
<dbReference type="AlphaFoldDB" id="A0A1I2GYB1"/>
<protein>
    <submittedName>
        <fullName evidence="1">Uncharacterized protein</fullName>
    </submittedName>
</protein>
<accession>A0A1I2GYB1</accession>
<reference evidence="2" key="1">
    <citation type="submission" date="2016-10" db="EMBL/GenBank/DDBJ databases">
        <authorList>
            <person name="Varghese N."/>
            <person name="Submissions S."/>
        </authorList>
    </citation>
    <scope>NUCLEOTIDE SEQUENCE [LARGE SCALE GENOMIC DNA]</scope>
    <source>
        <strain evidence="2">CGMCC 1.10223</strain>
    </source>
</reference>
<dbReference type="EMBL" id="FONN01000019">
    <property type="protein sequence ID" value="SFF22745.1"/>
    <property type="molecule type" value="Genomic_DNA"/>
</dbReference>
<evidence type="ECO:0000313" key="2">
    <source>
        <dbReference type="Proteomes" id="UP000183410"/>
    </source>
</evidence>
<name>A0A1I2GYB1_9BACL</name>
<keyword evidence="2" id="KW-1185">Reference proteome</keyword>
<organism evidence="1 2">
    <name type="scientific">Paenibacillus algorifonticola</name>
    <dbReference type="NCBI Taxonomy" id="684063"/>
    <lineage>
        <taxon>Bacteria</taxon>
        <taxon>Bacillati</taxon>
        <taxon>Bacillota</taxon>
        <taxon>Bacilli</taxon>
        <taxon>Bacillales</taxon>
        <taxon>Paenibacillaceae</taxon>
        <taxon>Paenibacillus</taxon>
    </lineage>
</organism>
<sequence>MKRQCKYCNFCKEQGRMQSQRNRLGRKKYYCVHPETKDLTDDRGRPIYNFVGFGDMTYPSPLTLKTSKKWCPAK</sequence>